<proteinExistence type="predicted"/>
<name>A0AAU9QAC7_9VIBR</name>
<dbReference type="AlphaFoldDB" id="A0AAU9QAC7"/>
<gene>
    <name evidence="2" type="ORF">THF1D04_360017</name>
</gene>
<dbReference type="InterPro" id="IPR031582">
    <property type="entry name" value="TadF"/>
</dbReference>
<evidence type="ECO:0000313" key="2">
    <source>
        <dbReference type="EMBL" id="CAH1534153.1"/>
    </source>
</evidence>
<keyword evidence="1" id="KW-0472">Membrane</keyword>
<organism evidence="2 3">
    <name type="scientific">Vibrio owensii</name>
    <dbReference type="NCBI Taxonomy" id="696485"/>
    <lineage>
        <taxon>Bacteria</taxon>
        <taxon>Pseudomonadati</taxon>
        <taxon>Pseudomonadota</taxon>
        <taxon>Gammaproteobacteria</taxon>
        <taxon>Vibrionales</taxon>
        <taxon>Vibrionaceae</taxon>
        <taxon>Vibrio</taxon>
    </lineage>
</organism>
<dbReference type="RefSeq" id="WP_409931496.1">
    <property type="nucleotide sequence ID" value="NZ_CAKMTQ010000030.1"/>
</dbReference>
<dbReference type="EMBL" id="CAKMTQ010000030">
    <property type="protein sequence ID" value="CAH1534153.1"/>
    <property type="molecule type" value="Genomic_DNA"/>
</dbReference>
<reference evidence="2" key="1">
    <citation type="submission" date="2022-01" db="EMBL/GenBank/DDBJ databases">
        <authorList>
            <person name="Lagorce A."/>
        </authorList>
    </citation>
    <scope>NUCLEOTIDE SEQUENCE</scope>
    <source>
        <strain evidence="2">Th15_F1_D04</strain>
    </source>
</reference>
<comment type="caution">
    <text evidence="2">The sequence shown here is derived from an EMBL/GenBank/DDBJ whole genome shotgun (WGS) entry which is preliminary data.</text>
</comment>
<keyword evidence="1" id="KW-0812">Transmembrane</keyword>
<evidence type="ECO:0000313" key="3">
    <source>
        <dbReference type="Proteomes" id="UP001295420"/>
    </source>
</evidence>
<keyword evidence="1" id="KW-1133">Transmembrane helix</keyword>
<dbReference type="Pfam" id="PF16964">
    <property type="entry name" value="TadF"/>
    <property type="match status" value="1"/>
</dbReference>
<evidence type="ECO:0000256" key="1">
    <source>
        <dbReference type="SAM" id="Phobius"/>
    </source>
</evidence>
<protein>
    <submittedName>
        <fullName evidence="2">Flp pilus assembly surface protein TadF, ATP/GTP-binding motif</fullName>
    </submittedName>
</protein>
<feature type="transmembrane region" description="Helical" evidence="1">
    <location>
        <begin position="15"/>
        <end position="34"/>
    </location>
</feature>
<sequence length="173" mass="19053">MHLKSKQEGSFTVEFALIGVMLSFVWAFSGDIIIKMSMKGKLDRLSYSLVNILKERTQLYGAGLSITQEEASALNSIAANSLSRTVGAFDTSRLAVVVEARTYDPQANTDRFGPAACQPNRLETLDDLSVLTTWDRQAPLYRVTICYETDNWIGSLLGQDFTTVSSSSVLIGR</sequence>
<dbReference type="Proteomes" id="UP001295420">
    <property type="component" value="Unassembled WGS sequence"/>
</dbReference>
<accession>A0AAU9QAC7</accession>